<dbReference type="eggNOG" id="ENOG502S8TM">
    <property type="taxonomic scope" value="Eukaryota"/>
</dbReference>
<dbReference type="OMA" id="THTPIRM"/>
<dbReference type="Pfam" id="PF06985">
    <property type="entry name" value="HET"/>
    <property type="match status" value="1"/>
</dbReference>
<dbReference type="GeneID" id="9672321"/>
<dbReference type="VEuPathDB" id="FungiDB:NECHADRAFT_43279"/>
<accession>C7ZAC4</accession>
<dbReference type="STRING" id="660122.C7ZAC4"/>
<dbReference type="PANTHER" id="PTHR33112:SF9">
    <property type="entry name" value="HETEROKARYON INCOMPATIBILITY DOMAIN-CONTAINING PROTEIN"/>
    <property type="match status" value="1"/>
</dbReference>
<dbReference type="KEGG" id="nhe:NECHADRAFT_43279"/>
<gene>
    <name evidence="2" type="ORF">NECHADRAFT_43279</name>
</gene>
<feature type="domain" description="Heterokaryon incompatibility" evidence="1">
    <location>
        <begin position="108"/>
        <end position="268"/>
    </location>
</feature>
<evidence type="ECO:0000313" key="2">
    <source>
        <dbReference type="EMBL" id="EEU39653.1"/>
    </source>
</evidence>
<organism evidence="2 3">
    <name type="scientific">Fusarium vanettenii (strain ATCC MYA-4622 / CBS 123669 / FGSC 9596 / NRRL 45880 / 77-13-4)</name>
    <name type="common">Fusarium solani subsp. pisi</name>
    <dbReference type="NCBI Taxonomy" id="660122"/>
    <lineage>
        <taxon>Eukaryota</taxon>
        <taxon>Fungi</taxon>
        <taxon>Dikarya</taxon>
        <taxon>Ascomycota</taxon>
        <taxon>Pezizomycotina</taxon>
        <taxon>Sordariomycetes</taxon>
        <taxon>Hypocreomycetidae</taxon>
        <taxon>Hypocreales</taxon>
        <taxon>Nectriaceae</taxon>
        <taxon>Fusarium</taxon>
        <taxon>Fusarium solani species complex</taxon>
        <taxon>Fusarium vanettenii</taxon>
    </lineage>
</organism>
<dbReference type="RefSeq" id="XP_003045366.1">
    <property type="nucleotide sequence ID" value="XM_003045320.1"/>
</dbReference>
<reference evidence="2 3" key="1">
    <citation type="journal article" date="2009" name="PLoS Genet.">
        <title>The genome of Nectria haematococca: contribution of supernumerary chromosomes to gene expansion.</title>
        <authorList>
            <person name="Coleman J.J."/>
            <person name="Rounsley S.D."/>
            <person name="Rodriguez-Carres M."/>
            <person name="Kuo A."/>
            <person name="Wasmann C.C."/>
            <person name="Grimwood J."/>
            <person name="Schmutz J."/>
            <person name="Taga M."/>
            <person name="White G.J."/>
            <person name="Zhou S."/>
            <person name="Schwartz D.C."/>
            <person name="Freitag M."/>
            <person name="Ma L.J."/>
            <person name="Danchin E.G."/>
            <person name="Henrissat B."/>
            <person name="Coutinho P.M."/>
            <person name="Nelson D.R."/>
            <person name="Straney D."/>
            <person name="Napoli C.A."/>
            <person name="Barker B.M."/>
            <person name="Gribskov M."/>
            <person name="Rep M."/>
            <person name="Kroken S."/>
            <person name="Molnar I."/>
            <person name="Rensing C."/>
            <person name="Kennell J.C."/>
            <person name="Zamora J."/>
            <person name="Farman M.L."/>
            <person name="Selker E.U."/>
            <person name="Salamov A."/>
            <person name="Shapiro H."/>
            <person name="Pangilinan J."/>
            <person name="Lindquist E."/>
            <person name="Lamers C."/>
            <person name="Grigoriev I.V."/>
            <person name="Geiser D.M."/>
            <person name="Covert S.F."/>
            <person name="Temporini E."/>
            <person name="Vanetten H.D."/>
        </authorList>
    </citation>
    <scope>NUCLEOTIDE SEQUENCE [LARGE SCALE GENOMIC DNA]</scope>
    <source>
        <strain evidence="3">ATCC MYA-4622 / CBS 123669 / FGSC 9596 / NRRL 45880 / 77-13-4</strain>
    </source>
</reference>
<dbReference type="Proteomes" id="UP000005206">
    <property type="component" value="Chromosome 6"/>
</dbReference>
<sequence length="295" mass="33299">MNFAPTKPWSSLLSQVTPRIPKIIILNCLLTLYKGSLGPGPAVGPAKKLPAEFTLRDATLISDWLEDCETNHAMCKQATYKLPACVLFVGSDDRLPHLYESRNEEVRYTALSHCWGAEEHRSPTTTNKSLAQRKEGIEWSELPPTFADAMAVTRLLGIDYIWIDSLCIIQDDADDWTRESTKMINVYQQAVLTISADGVLNSKAGLFHTVSQRATDEPKKMSWTNGSQENILYTRLTTVPPKSICIHSAAMSNIQDNPLRGRAWTLQEWLVSSRVVYFTKGELVWECKRFNRCEC</sequence>
<dbReference type="OrthoDB" id="5347061at2759"/>
<keyword evidence="3" id="KW-1185">Reference proteome</keyword>
<name>C7ZAC4_FUSV7</name>
<protein>
    <recommendedName>
        <fullName evidence="1">Heterokaryon incompatibility domain-containing protein</fullName>
    </recommendedName>
</protein>
<evidence type="ECO:0000313" key="3">
    <source>
        <dbReference type="Proteomes" id="UP000005206"/>
    </source>
</evidence>
<dbReference type="HOGENOM" id="CLU_002639_4_2_1"/>
<dbReference type="InterPro" id="IPR010730">
    <property type="entry name" value="HET"/>
</dbReference>
<dbReference type="InParanoid" id="C7ZAC4"/>
<dbReference type="AlphaFoldDB" id="C7ZAC4"/>
<dbReference type="PANTHER" id="PTHR33112">
    <property type="entry name" value="DOMAIN PROTEIN, PUTATIVE-RELATED"/>
    <property type="match status" value="1"/>
</dbReference>
<proteinExistence type="predicted"/>
<dbReference type="EMBL" id="GG698912">
    <property type="protein sequence ID" value="EEU39653.1"/>
    <property type="molecule type" value="Genomic_DNA"/>
</dbReference>
<evidence type="ECO:0000259" key="1">
    <source>
        <dbReference type="Pfam" id="PF06985"/>
    </source>
</evidence>